<feature type="compositionally biased region" description="Basic residues" evidence="1">
    <location>
        <begin position="898"/>
        <end position="909"/>
    </location>
</feature>
<protein>
    <recommendedName>
        <fullName evidence="2">Guanylate kinase-like domain-containing protein</fullName>
    </recommendedName>
</protein>
<evidence type="ECO:0000313" key="4">
    <source>
        <dbReference type="Proteomes" id="UP000799770"/>
    </source>
</evidence>
<evidence type="ECO:0000313" key="3">
    <source>
        <dbReference type="EMBL" id="KAF2109770.1"/>
    </source>
</evidence>
<dbReference type="AlphaFoldDB" id="A0A6A5YRY7"/>
<feature type="region of interest" description="Disordered" evidence="1">
    <location>
        <begin position="885"/>
        <end position="909"/>
    </location>
</feature>
<reference evidence="3" key="1">
    <citation type="journal article" date="2020" name="Stud. Mycol.">
        <title>101 Dothideomycetes genomes: a test case for predicting lifestyles and emergence of pathogens.</title>
        <authorList>
            <person name="Haridas S."/>
            <person name="Albert R."/>
            <person name="Binder M."/>
            <person name="Bloem J."/>
            <person name="Labutti K."/>
            <person name="Salamov A."/>
            <person name="Andreopoulos B."/>
            <person name="Baker S."/>
            <person name="Barry K."/>
            <person name="Bills G."/>
            <person name="Bluhm B."/>
            <person name="Cannon C."/>
            <person name="Castanera R."/>
            <person name="Culley D."/>
            <person name="Daum C."/>
            <person name="Ezra D."/>
            <person name="Gonzalez J."/>
            <person name="Henrissat B."/>
            <person name="Kuo A."/>
            <person name="Liang C."/>
            <person name="Lipzen A."/>
            <person name="Lutzoni F."/>
            <person name="Magnuson J."/>
            <person name="Mondo S."/>
            <person name="Nolan M."/>
            <person name="Ohm R."/>
            <person name="Pangilinan J."/>
            <person name="Park H.-J."/>
            <person name="Ramirez L."/>
            <person name="Alfaro M."/>
            <person name="Sun H."/>
            <person name="Tritt A."/>
            <person name="Yoshinaga Y."/>
            <person name="Zwiers L.-H."/>
            <person name="Turgeon B."/>
            <person name="Goodwin S."/>
            <person name="Spatafora J."/>
            <person name="Crous P."/>
            <person name="Grigoriev I."/>
        </authorList>
    </citation>
    <scope>NUCLEOTIDE SEQUENCE</scope>
    <source>
        <strain evidence="3">CBS 627.86</strain>
    </source>
</reference>
<feature type="domain" description="Guanylate kinase-like" evidence="2">
    <location>
        <begin position="104"/>
        <end position="293"/>
    </location>
</feature>
<evidence type="ECO:0000259" key="2">
    <source>
        <dbReference type="PROSITE" id="PS50052"/>
    </source>
</evidence>
<dbReference type="Pfam" id="PF00350">
    <property type="entry name" value="Dynamin_N"/>
    <property type="match status" value="1"/>
</dbReference>
<dbReference type="PANTHER" id="PTHR36681:SF3">
    <property type="entry name" value="NUCLEAR GTPASE, GERMINAL CENTER-ASSOCIATED, TANDEM DUPLICATE 3"/>
    <property type="match status" value="1"/>
</dbReference>
<dbReference type="Gene3D" id="3.40.50.300">
    <property type="entry name" value="P-loop containing nucleotide triphosphate hydrolases"/>
    <property type="match status" value="1"/>
</dbReference>
<dbReference type="EMBL" id="ML977341">
    <property type="protein sequence ID" value="KAF2109770.1"/>
    <property type="molecule type" value="Genomic_DNA"/>
</dbReference>
<dbReference type="OrthoDB" id="3598281at2759"/>
<dbReference type="SUPFAM" id="SSF52540">
    <property type="entry name" value="P-loop containing nucleoside triphosphate hydrolases"/>
    <property type="match status" value="1"/>
</dbReference>
<keyword evidence="4" id="KW-1185">Reference proteome</keyword>
<dbReference type="PROSITE" id="PS50052">
    <property type="entry name" value="GUANYLATE_KINASE_2"/>
    <property type="match status" value="1"/>
</dbReference>
<organism evidence="3 4">
    <name type="scientific">Lophiotrema nucula</name>
    <dbReference type="NCBI Taxonomy" id="690887"/>
    <lineage>
        <taxon>Eukaryota</taxon>
        <taxon>Fungi</taxon>
        <taxon>Dikarya</taxon>
        <taxon>Ascomycota</taxon>
        <taxon>Pezizomycotina</taxon>
        <taxon>Dothideomycetes</taxon>
        <taxon>Pleosporomycetidae</taxon>
        <taxon>Pleosporales</taxon>
        <taxon>Lophiotremataceae</taxon>
        <taxon>Lophiotrema</taxon>
    </lineage>
</organism>
<accession>A0A6A5YRY7</accession>
<dbReference type="Proteomes" id="UP000799770">
    <property type="component" value="Unassembled WGS sequence"/>
</dbReference>
<feature type="region of interest" description="Disordered" evidence="1">
    <location>
        <begin position="410"/>
        <end position="441"/>
    </location>
</feature>
<dbReference type="PANTHER" id="PTHR36681">
    <property type="entry name" value="NUCLEAR GTPASE, GERMINAL CENTER-ASSOCIATED, TANDEM DUPLICATE 3"/>
    <property type="match status" value="1"/>
</dbReference>
<name>A0A6A5YRY7_9PLEO</name>
<dbReference type="InterPro" id="IPR027417">
    <property type="entry name" value="P-loop_NTPase"/>
</dbReference>
<proteinExistence type="predicted"/>
<evidence type="ECO:0000256" key="1">
    <source>
        <dbReference type="SAM" id="MobiDB-lite"/>
    </source>
</evidence>
<gene>
    <name evidence="3" type="ORF">BDV96DRAFT_234186</name>
</gene>
<sequence length="909" mass="104501">MLHLGKAKAPCQIPTYETFKKTYDPTKKVGVSPRVKHFKEKLEREIHPDDPWFHLKRHTIRKLLQSAGGEVKKTIENTEPKDRKLRLWSADFLLEAQTVPDIKPYVITIVGKQGYGKSTLTNALLCEFNLADASPGAKACTQFPTKYVFRPGPRGKKDVHVHFLDEESRQAMFTELLEGYRFYHTMPPKERETSTDEKTKAKVAETVFGIVMDVRNKETGAQKQAKLTQLLRPAMLRTKETLREILRELLDASKQRIDNARADDAGVAHSYGVVELSRDEVRANATKLYPIVEYVVVAVSSYICEHNIVLIDVPGVGDADHIRMSKSYAIREHAHHEFIVAEPTRVLTDLDTIRLLEESIRMHGAENTTLVVNKNDDIANDDGIWATIRTLNFSPFKELRKFREASLSCHRRQQQKENESEEEAEEYCSEEEGDEELQEVEHPEGDDLMLRSAYNKELTTFAQQAFITYRESLILQELKKTIKAEVQIFAVAAGKYIGWLDPMAQDPKWTTKKTRIPHLRSFALSLKSPQNYEIYNRHCFRTLPDRLVDKLRIVLAGHQDDAAYSGARSAYEGVIPLVKSTIEADFEELLPTLLPQMWLKPKDKKALLKIIGKVVWDWGRLPWKTFDKVLREQGIPIKSGSRHLKELAEKKHGGRQNMNFAILQKMMPDVDEWKDRFYAAVMHFRERLKKSILSMIDPIGPSFQTQLIGDSLLKHRVISEWNKTHRNIREFLDNFEDVLKGLIRIIHVKATSETDIRGTICQLNHEIYLEASQVERGEGTNKRQRNACRNGLVELDAFDRTFLDRYEDCILTFCNTMLVDVFIVLNERINRFLQDYLKVMQDLLESNNEEAAINPDLRGEVEAAIPGLEATVTEVQDLFPKPVEEETVEQEVEIPPAKRAKAVPTHSRK</sequence>
<feature type="compositionally biased region" description="Acidic residues" evidence="1">
    <location>
        <begin position="419"/>
        <end position="438"/>
    </location>
</feature>
<dbReference type="InterPro" id="IPR008144">
    <property type="entry name" value="Guanylate_kin-like_dom"/>
</dbReference>
<dbReference type="InterPro" id="IPR045063">
    <property type="entry name" value="Dynamin_N"/>
</dbReference>